<dbReference type="AlphaFoldDB" id="A0A1W9HXP3"/>
<keyword evidence="1" id="KW-0472">Membrane</keyword>
<reference evidence="2 3" key="1">
    <citation type="journal article" date="2017" name="Water Res.">
        <title>Comammox in drinking water systems.</title>
        <authorList>
            <person name="Wang Y."/>
            <person name="Ma L."/>
            <person name="Mao Y."/>
            <person name="Jiang X."/>
            <person name="Xia Y."/>
            <person name="Yu K."/>
            <person name="Li B."/>
            <person name="Zhang T."/>
        </authorList>
    </citation>
    <scope>NUCLEOTIDE SEQUENCE [LARGE SCALE GENOMIC DNA]</scope>
    <source>
        <strain evidence="2">SG_bin8</strain>
    </source>
</reference>
<feature type="transmembrane region" description="Helical" evidence="1">
    <location>
        <begin position="49"/>
        <end position="68"/>
    </location>
</feature>
<evidence type="ECO:0000313" key="2">
    <source>
        <dbReference type="EMBL" id="OQW52203.1"/>
    </source>
</evidence>
<organism evidence="2 3">
    <name type="scientific">Candidatus Raskinella chloraquaticus</name>
    <dbReference type="NCBI Taxonomy" id="1951219"/>
    <lineage>
        <taxon>Bacteria</taxon>
        <taxon>Pseudomonadati</taxon>
        <taxon>Pseudomonadota</taxon>
        <taxon>Alphaproteobacteria</taxon>
        <taxon>Hyphomicrobiales</taxon>
        <taxon>Phreatobacteraceae</taxon>
        <taxon>Candidatus Raskinella</taxon>
    </lineage>
</organism>
<keyword evidence="1" id="KW-0812">Transmembrane</keyword>
<evidence type="ECO:0000256" key="1">
    <source>
        <dbReference type="SAM" id="Phobius"/>
    </source>
</evidence>
<feature type="transmembrane region" description="Helical" evidence="1">
    <location>
        <begin position="7"/>
        <end position="29"/>
    </location>
</feature>
<proteinExistence type="predicted"/>
<comment type="caution">
    <text evidence="2">The sequence shown here is derived from an EMBL/GenBank/DDBJ whole genome shotgun (WGS) entry which is preliminary data.</text>
</comment>
<accession>A0A1W9HXP3</accession>
<gene>
    <name evidence="2" type="ORF">A4S15_08570</name>
</gene>
<sequence>MDAHQMTSLAIACGIAGTLAYAIGLWRRWRPGSSGRPAFTESSTRVREPWTVAAVLLLLTAAALKFYARSAI</sequence>
<name>A0A1W9HXP3_9HYPH</name>
<keyword evidence="1" id="KW-1133">Transmembrane helix</keyword>
<dbReference type="STRING" id="1827387.A4S15_08570"/>
<dbReference type="EMBL" id="LWDL01000015">
    <property type="protein sequence ID" value="OQW52203.1"/>
    <property type="molecule type" value="Genomic_DNA"/>
</dbReference>
<protein>
    <submittedName>
        <fullName evidence="2">Uncharacterized protein</fullName>
    </submittedName>
</protein>
<evidence type="ECO:0000313" key="3">
    <source>
        <dbReference type="Proteomes" id="UP000192872"/>
    </source>
</evidence>
<dbReference type="Proteomes" id="UP000192872">
    <property type="component" value="Unassembled WGS sequence"/>
</dbReference>